<proteinExistence type="predicted"/>
<dbReference type="EMBL" id="LMWU01000062">
    <property type="protein sequence ID" value="KUN58280.1"/>
    <property type="molecule type" value="Genomic_DNA"/>
</dbReference>
<evidence type="ECO:0000313" key="2">
    <source>
        <dbReference type="Proteomes" id="UP000053669"/>
    </source>
</evidence>
<gene>
    <name evidence="1" type="ORF">AQJ46_43585</name>
</gene>
<reference evidence="1 2" key="1">
    <citation type="submission" date="2015-10" db="EMBL/GenBank/DDBJ databases">
        <title>Draft genome sequence of Streptomyces canus DSM 40017, type strain for the species Streptomyces canus.</title>
        <authorList>
            <person name="Ruckert C."/>
            <person name="Winkler A."/>
            <person name="Kalinowski J."/>
            <person name="Kampfer P."/>
            <person name="Glaeser S."/>
        </authorList>
    </citation>
    <scope>NUCLEOTIDE SEQUENCE [LARGE SCALE GENOMIC DNA]</scope>
    <source>
        <strain evidence="1 2">DSM 40017</strain>
    </source>
</reference>
<sequence>MALSRPALLPNSEWTAMAEAFTSTSSCRGLSATAPRSKTVAAARRRSRSQRASSYIVDLTTALWDLPARRNDTLKPACRDGFLRWTCTRKPIGLL</sequence>
<protein>
    <submittedName>
        <fullName evidence="1">Uncharacterized protein</fullName>
    </submittedName>
</protein>
<organism evidence="1 2">
    <name type="scientific">Streptomyces canus</name>
    <dbReference type="NCBI Taxonomy" id="58343"/>
    <lineage>
        <taxon>Bacteria</taxon>
        <taxon>Bacillati</taxon>
        <taxon>Actinomycetota</taxon>
        <taxon>Actinomycetes</taxon>
        <taxon>Kitasatosporales</taxon>
        <taxon>Streptomycetaceae</taxon>
        <taxon>Streptomyces</taxon>
        <taxon>Streptomyces aurantiacus group</taxon>
    </lineage>
</organism>
<dbReference type="AlphaFoldDB" id="A0A101RMC6"/>
<name>A0A101RMC6_9ACTN</name>
<dbReference type="Proteomes" id="UP000053669">
    <property type="component" value="Unassembled WGS sequence"/>
</dbReference>
<comment type="caution">
    <text evidence="1">The sequence shown here is derived from an EMBL/GenBank/DDBJ whole genome shotgun (WGS) entry which is preliminary data.</text>
</comment>
<accession>A0A101RMC6</accession>
<evidence type="ECO:0000313" key="1">
    <source>
        <dbReference type="EMBL" id="KUN58280.1"/>
    </source>
</evidence>